<dbReference type="InterPro" id="IPR053162">
    <property type="entry name" value="DnaD"/>
</dbReference>
<protein>
    <recommendedName>
        <fullName evidence="2">DnaB/C C-terminal domain-containing protein</fullName>
    </recommendedName>
</protein>
<evidence type="ECO:0000313" key="3">
    <source>
        <dbReference type="EMBL" id="PFR96679.1"/>
    </source>
</evidence>
<comment type="similarity">
    <text evidence="1">Belongs to the DnaB/DnaD family.</text>
</comment>
<comment type="caution">
    <text evidence="3">The sequence shown here is derived from an EMBL/GenBank/DDBJ whole genome shotgun (WGS) entry which is preliminary data.</text>
</comment>
<dbReference type="PANTHER" id="PTHR37293">
    <property type="entry name" value="PHAGE REPLICATION PROTEIN-RELATED"/>
    <property type="match status" value="1"/>
</dbReference>
<feature type="domain" description="DnaB/C C-terminal" evidence="2">
    <location>
        <begin position="183"/>
        <end position="252"/>
    </location>
</feature>
<dbReference type="AlphaFoldDB" id="A0AA44Q7I2"/>
<dbReference type="SUPFAM" id="SSF158499">
    <property type="entry name" value="DnaD domain-like"/>
    <property type="match status" value="1"/>
</dbReference>
<dbReference type="InterPro" id="IPR034829">
    <property type="entry name" value="DnaD-like_sf"/>
</dbReference>
<name>A0AA44Q7I2_BACCE</name>
<reference evidence="3 4" key="1">
    <citation type="submission" date="2017-09" db="EMBL/GenBank/DDBJ databases">
        <title>Large-scale bioinformatics analysis of Bacillus genomes uncovers conserved roles of natural products in bacterial physiology.</title>
        <authorList>
            <consortium name="Agbiome Team Llc"/>
            <person name="Bleich R.M."/>
            <person name="Grubbs K.J."/>
            <person name="Santa Maria K.C."/>
            <person name="Allen S.E."/>
            <person name="Farag S."/>
            <person name="Shank E.A."/>
            <person name="Bowers A."/>
        </authorList>
    </citation>
    <scope>NUCLEOTIDE SEQUENCE [LARGE SCALE GENOMIC DNA]</scope>
    <source>
        <strain evidence="3 4">AFS067272</strain>
    </source>
</reference>
<sequence length="298" mass="35020">MGVYRSVQVNFWQDEFVLDLTPEERYFYMYLLTCSKTRQCGIYPLPLRLVEMEMGYNRETVEKLLQRFVAYGKILYDVETKELYVLNWLRYNPVTNTNIEKCVLRELKTVKNSEFVHMFLQRCLEEGLNIPLLLEHFGMPVEASDVFSQEVVQGHEGDEVVQEVALEVVEEELKEENSGSSVFTFYEQNFGSVSSYAVEILREWMGKLSEGLVLKALQIAYENNKRTLAYVKGILRDWHGKGYTKLSEVEEAAVKFRKKEPSGIYETEEFLKECEEWEKNVPSEEELQKFLQEQGWKP</sequence>
<evidence type="ECO:0000313" key="4">
    <source>
        <dbReference type="Proteomes" id="UP000226357"/>
    </source>
</evidence>
<accession>A0AA44Q7I2</accession>
<evidence type="ECO:0000259" key="2">
    <source>
        <dbReference type="Pfam" id="PF07261"/>
    </source>
</evidence>
<dbReference type="EMBL" id="NVBO01000248">
    <property type="protein sequence ID" value="PFR96679.1"/>
    <property type="molecule type" value="Genomic_DNA"/>
</dbReference>
<proteinExistence type="inferred from homology"/>
<gene>
    <name evidence="3" type="ORF">COK38_20690</name>
</gene>
<dbReference type="Pfam" id="PF07261">
    <property type="entry name" value="DnaB_2"/>
    <property type="match status" value="1"/>
</dbReference>
<dbReference type="InterPro" id="IPR006343">
    <property type="entry name" value="DnaB/C_C"/>
</dbReference>
<dbReference type="Gene3D" id="1.10.10.630">
    <property type="entry name" value="DnaD domain-like"/>
    <property type="match status" value="1"/>
</dbReference>
<dbReference type="PANTHER" id="PTHR37293:SF5">
    <property type="entry name" value="DNA REPLICATION PROTEIN"/>
    <property type="match status" value="1"/>
</dbReference>
<evidence type="ECO:0000256" key="1">
    <source>
        <dbReference type="ARBA" id="ARBA00093462"/>
    </source>
</evidence>
<dbReference type="NCBIfam" id="TIGR01446">
    <property type="entry name" value="DnaD_dom"/>
    <property type="match status" value="1"/>
</dbReference>
<organism evidence="3 4">
    <name type="scientific">Bacillus cereus</name>
    <dbReference type="NCBI Taxonomy" id="1396"/>
    <lineage>
        <taxon>Bacteria</taxon>
        <taxon>Bacillati</taxon>
        <taxon>Bacillota</taxon>
        <taxon>Bacilli</taxon>
        <taxon>Bacillales</taxon>
        <taxon>Bacillaceae</taxon>
        <taxon>Bacillus</taxon>
        <taxon>Bacillus cereus group</taxon>
    </lineage>
</organism>
<dbReference type="RefSeq" id="WP_098522576.1">
    <property type="nucleotide sequence ID" value="NZ_NUYJ01000007.1"/>
</dbReference>
<dbReference type="Proteomes" id="UP000226357">
    <property type="component" value="Unassembled WGS sequence"/>
</dbReference>